<dbReference type="EMBL" id="QICS01000001">
    <property type="protein sequence ID" value="PXV95514.1"/>
    <property type="molecule type" value="Genomic_DNA"/>
</dbReference>
<dbReference type="GO" id="GO:0046872">
    <property type="term" value="F:metal ion binding"/>
    <property type="evidence" value="ECO:0007669"/>
    <property type="project" value="UniProtKB-KW"/>
</dbReference>
<dbReference type="InterPro" id="IPR039447">
    <property type="entry name" value="UreH-like_TM_dom"/>
</dbReference>
<gene>
    <name evidence="4" type="ORF">C8E03_101143</name>
</gene>
<keyword evidence="2" id="KW-0472">Membrane</keyword>
<evidence type="ECO:0000256" key="1">
    <source>
        <dbReference type="ARBA" id="ARBA00022723"/>
    </source>
</evidence>
<dbReference type="Proteomes" id="UP000247523">
    <property type="component" value="Unassembled WGS sequence"/>
</dbReference>
<dbReference type="Pfam" id="PF00403">
    <property type="entry name" value="HMA"/>
    <property type="match status" value="1"/>
</dbReference>
<dbReference type="RefSeq" id="WP_110290001.1">
    <property type="nucleotide sequence ID" value="NZ_QICS01000001.1"/>
</dbReference>
<feature type="transmembrane region" description="Helical" evidence="2">
    <location>
        <begin position="276"/>
        <end position="300"/>
    </location>
</feature>
<evidence type="ECO:0000259" key="3">
    <source>
        <dbReference type="PROSITE" id="PS50846"/>
    </source>
</evidence>
<reference evidence="4 5" key="1">
    <citation type="submission" date="2018-05" db="EMBL/GenBank/DDBJ databases">
        <title>Genomic Encyclopedia of Type Strains, Phase IV (KMG-IV): sequencing the most valuable type-strain genomes for metagenomic binning, comparative biology and taxonomic classification.</title>
        <authorList>
            <person name="Goeker M."/>
        </authorList>
    </citation>
    <scope>NUCLEOTIDE SEQUENCE [LARGE SCALE GENOMIC DNA]</scope>
    <source>
        <strain evidence="4 5">DSM 28816</strain>
    </source>
</reference>
<dbReference type="Gene3D" id="2.60.40.420">
    <property type="entry name" value="Cupredoxins - blue copper proteins"/>
    <property type="match status" value="1"/>
</dbReference>
<dbReference type="PANTHER" id="PTHR42208">
    <property type="entry name" value="HEAVY METAL TRANSPORTER-RELATED"/>
    <property type="match status" value="1"/>
</dbReference>
<dbReference type="InterPro" id="IPR006121">
    <property type="entry name" value="HMA_dom"/>
</dbReference>
<dbReference type="PROSITE" id="PS01047">
    <property type="entry name" value="HMA_1"/>
    <property type="match status" value="1"/>
</dbReference>
<evidence type="ECO:0000313" key="4">
    <source>
        <dbReference type="EMBL" id="PXV95514.1"/>
    </source>
</evidence>
<accession>A0A318EWT8</accession>
<dbReference type="PROSITE" id="PS50846">
    <property type="entry name" value="HMA_2"/>
    <property type="match status" value="1"/>
</dbReference>
<dbReference type="AlphaFoldDB" id="A0A318EWT8"/>
<dbReference type="InterPro" id="IPR008972">
    <property type="entry name" value="Cupredoxin"/>
</dbReference>
<evidence type="ECO:0000256" key="2">
    <source>
        <dbReference type="SAM" id="Phobius"/>
    </source>
</evidence>
<feature type="transmembrane region" description="Helical" evidence="2">
    <location>
        <begin position="168"/>
        <end position="192"/>
    </location>
</feature>
<feature type="transmembrane region" description="Helical" evidence="2">
    <location>
        <begin position="312"/>
        <end position="332"/>
    </location>
</feature>
<protein>
    <submittedName>
        <fullName evidence="4">Sulfite exporter TauE/SafE</fullName>
    </submittedName>
</protein>
<dbReference type="CDD" id="cd00371">
    <property type="entry name" value="HMA"/>
    <property type="match status" value="1"/>
</dbReference>
<dbReference type="Gene3D" id="3.30.70.100">
    <property type="match status" value="1"/>
</dbReference>
<dbReference type="Pfam" id="PF13386">
    <property type="entry name" value="DsbD_2"/>
    <property type="match status" value="1"/>
</dbReference>
<keyword evidence="2" id="KW-0812">Transmembrane</keyword>
<dbReference type="InterPro" id="IPR036163">
    <property type="entry name" value="HMA_dom_sf"/>
</dbReference>
<feature type="domain" description="HMA" evidence="3">
    <location>
        <begin position="6"/>
        <end position="72"/>
    </location>
</feature>
<dbReference type="InterPro" id="IPR017969">
    <property type="entry name" value="Heavy-metal-associated_CS"/>
</dbReference>
<evidence type="ECO:0000313" key="5">
    <source>
        <dbReference type="Proteomes" id="UP000247523"/>
    </source>
</evidence>
<sequence>MEDKIVKKIFKVEGLSCSGCETRIENGLLKLEGIHKVQVSYRTGELFITFDSESVTLDEIKDVLEKMGYSIWEERKQRSEGIKEASKRQFIIIGIILLSGYFIIKNTVGFTFIPEVNANMGYGILFVVGLLSSLHCVAMCGGINLSLCISYETKDTANNQLAKLKPNFLYHAGRVISYTIIGGLVGALGSVFQMSNMGSALITILAGVFMIIMGLNMLNAFPGLRKLNPHLPKGLVKKVNGLKKGKGPFIVGLLNGFMPCGPLQAMQLYALGKGSFMAGALSMLLFSLGTVPVMFTFGVLGSMLSSKSTKNMIKVSAALVVLLGLVMMNRGVAFTGLSLETTLASGTVSEENISVVKDDVQEINTTLEAGSYPAITVQDGIPVVWTIQADKQSLNGCNNEIIIPKYNIRQKLSEGENVIQFTPTESGKFGYSCWMGMIKSSITVTTGDSQPDILYDPNSETDIDNTGLPSGCCG</sequence>
<feature type="transmembrane region" description="Helical" evidence="2">
    <location>
        <begin position="198"/>
        <end position="218"/>
    </location>
</feature>
<comment type="caution">
    <text evidence="4">The sequence shown here is derived from an EMBL/GenBank/DDBJ whole genome shotgun (WGS) entry which is preliminary data.</text>
</comment>
<dbReference type="PANTHER" id="PTHR42208:SF1">
    <property type="entry name" value="HEAVY METAL TRANSPORTER"/>
    <property type="match status" value="1"/>
</dbReference>
<feature type="transmembrane region" description="Helical" evidence="2">
    <location>
        <begin position="247"/>
        <end position="270"/>
    </location>
</feature>
<dbReference type="SUPFAM" id="SSF55008">
    <property type="entry name" value="HMA, heavy metal-associated domain"/>
    <property type="match status" value="1"/>
</dbReference>
<feature type="transmembrane region" description="Helical" evidence="2">
    <location>
        <begin position="124"/>
        <end position="147"/>
    </location>
</feature>
<feature type="transmembrane region" description="Helical" evidence="2">
    <location>
        <begin position="85"/>
        <end position="104"/>
    </location>
</feature>
<proteinExistence type="predicted"/>
<organism evidence="4 5">
    <name type="scientific">Lachnotalea glycerini</name>
    <dbReference type="NCBI Taxonomy" id="1763509"/>
    <lineage>
        <taxon>Bacteria</taxon>
        <taxon>Bacillati</taxon>
        <taxon>Bacillota</taxon>
        <taxon>Clostridia</taxon>
        <taxon>Lachnospirales</taxon>
        <taxon>Lachnospiraceae</taxon>
        <taxon>Lachnotalea</taxon>
    </lineage>
</organism>
<name>A0A318EWT8_9FIRM</name>
<keyword evidence="2" id="KW-1133">Transmembrane helix</keyword>
<keyword evidence="1" id="KW-0479">Metal-binding</keyword>